<evidence type="ECO:0000256" key="1">
    <source>
        <dbReference type="ARBA" id="ARBA00009617"/>
    </source>
</evidence>
<feature type="transmembrane region" description="Helical" evidence="2">
    <location>
        <begin position="308"/>
        <end position="331"/>
    </location>
</feature>
<dbReference type="GO" id="GO:0005886">
    <property type="term" value="C:plasma membrane"/>
    <property type="evidence" value="ECO:0007669"/>
    <property type="project" value="TreeGrafter"/>
</dbReference>
<evidence type="ECO:0000313" key="4">
    <source>
        <dbReference type="Proteomes" id="UP000515292"/>
    </source>
</evidence>
<keyword evidence="4" id="KW-1185">Reference proteome</keyword>
<feature type="transmembrane region" description="Helical" evidence="2">
    <location>
        <begin position="185"/>
        <end position="205"/>
    </location>
</feature>
<keyword evidence="2" id="KW-1133">Transmembrane helix</keyword>
<dbReference type="AlphaFoldDB" id="A0A7G5IEU4"/>
<organism evidence="3 4">
    <name type="scientific">Sandaracinobacteroides saxicola</name>
    <dbReference type="NCBI Taxonomy" id="2759707"/>
    <lineage>
        <taxon>Bacteria</taxon>
        <taxon>Pseudomonadati</taxon>
        <taxon>Pseudomonadota</taxon>
        <taxon>Alphaproteobacteria</taxon>
        <taxon>Sphingomonadales</taxon>
        <taxon>Sphingosinicellaceae</taxon>
        <taxon>Sandaracinobacteroides</taxon>
    </lineage>
</organism>
<accession>A0A7G5IEU4</accession>
<gene>
    <name evidence="3" type="ORF">H3309_10855</name>
</gene>
<dbReference type="InterPro" id="IPR039672">
    <property type="entry name" value="MFS_2"/>
</dbReference>
<keyword evidence="2" id="KW-0812">Transmembrane</keyword>
<dbReference type="InterPro" id="IPR036259">
    <property type="entry name" value="MFS_trans_sf"/>
</dbReference>
<feature type="transmembrane region" description="Helical" evidence="2">
    <location>
        <begin position="80"/>
        <end position="96"/>
    </location>
</feature>
<dbReference type="Pfam" id="PF13347">
    <property type="entry name" value="MFS_2"/>
    <property type="match status" value="1"/>
</dbReference>
<sequence length="491" mass="53341">MTALSKRLKISYALGSTAEAIAITATTSFLLLFYNQVKGLPAAHVGLALAAGLIVNAVFDPLVGSWSDRTRSKWGRRHPFLFASILPAALLFWAVFNPPDIGELGQLIWLALANTMLLQAMTLYHTPHLALGGELSEDYLERTSVMAYNSFFLWIGDTLGWLLSFRVFFAATEQFPNGALDPSRWPTFSITIALMILVMLSYSSWATRSRIPFLPQPAADTPRFGLRELFRDIGRALSNRNYVVLLVGLFFLSMMVGVRSGLWLYGATYFWRLTNDQISWFALGSFAGYLFAAFAVKPLHARLDKRWTGAGALLLYAIGPAIPLALGWLGILSADTPGLLPILIGFSILQHAPYSLMTTTLYSALADIADENELKHGLRQEGVLYATRTFFARVDQALGTALAGFVLTLIAFPEKATPGQVPEPVLMGLAAAFVLSTIPGLVAGIFYAMLRVTRGSYTATRAALDARALSTKGEAGSVESATVQKAPGTPA</sequence>
<feature type="transmembrane region" description="Helical" evidence="2">
    <location>
        <begin position="351"/>
        <end position="369"/>
    </location>
</feature>
<feature type="transmembrane region" description="Helical" evidence="2">
    <location>
        <begin position="145"/>
        <end position="165"/>
    </location>
</feature>
<feature type="transmembrane region" description="Helical" evidence="2">
    <location>
        <begin position="425"/>
        <end position="450"/>
    </location>
</feature>
<dbReference type="PANTHER" id="PTHR11328:SF24">
    <property type="entry name" value="MAJOR FACILITATOR SUPERFAMILY (MFS) PROFILE DOMAIN-CONTAINING PROTEIN"/>
    <property type="match status" value="1"/>
</dbReference>
<name>A0A7G5IEU4_9SPHN</name>
<keyword evidence="2" id="KW-0472">Membrane</keyword>
<feature type="transmembrane region" description="Helical" evidence="2">
    <location>
        <begin position="390"/>
        <end position="413"/>
    </location>
</feature>
<evidence type="ECO:0000313" key="3">
    <source>
        <dbReference type="EMBL" id="QMW21886.1"/>
    </source>
</evidence>
<feature type="transmembrane region" description="Helical" evidence="2">
    <location>
        <begin position="40"/>
        <end position="59"/>
    </location>
</feature>
<dbReference type="SUPFAM" id="SSF103473">
    <property type="entry name" value="MFS general substrate transporter"/>
    <property type="match status" value="1"/>
</dbReference>
<proteinExistence type="inferred from homology"/>
<protein>
    <submittedName>
        <fullName evidence="3">MFS transporter</fullName>
    </submittedName>
</protein>
<reference evidence="3 4" key="1">
    <citation type="submission" date="2020-07" db="EMBL/GenBank/DDBJ databases">
        <title>Complete genome sequence for Sandaracinobacter sp. M6.</title>
        <authorList>
            <person name="Tang Y."/>
            <person name="Liu Q."/>
            <person name="Guo Z."/>
            <person name="Lei P."/>
            <person name="Huang B."/>
        </authorList>
    </citation>
    <scope>NUCLEOTIDE SEQUENCE [LARGE SCALE GENOMIC DNA]</scope>
    <source>
        <strain evidence="3 4">M6</strain>
    </source>
</reference>
<dbReference type="GO" id="GO:0015293">
    <property type="term" value="F:symporter activity"/>
    <property type="evidence" value="ECO:0007669"/>
    <property type="project" value="InterPro"/>
</dbReference>
<dbReference type="EMBL" id="CP059851">
    <property type="protein sequence ID" value="QMW21886.1"/>
    <property type="molecule type" value="Genomic_DNA"/>
</dbReference>
<dbReference type="Gene3D" id="1.20.1250.20">
    <property type="entry name" value="MFS general substrate transporter like domains"/>
    <property type="match status" value="2"/>
</dbReference>
<comment type="similarity">
    <text evidence="1">Belongs to the sodium:galactoside symporter (TC 2.A.2) family.</text>
</comment>
<feature type="transmembrane region" description="Helical" evidence="2">
    <location>
        <begin position="278"/>
        <end position="296"/>
    </location>
</feature>
<evidence type="ECO:0000256" key="2">
    <source>
        <dbReference type="SAM" id="Phobius"/>
    </source>
</evidence>
<dbReference type="Proteomes" id="UP000515292">
    <property type="component" value="Chromosome"/>
</dbReference>
<feature type="transmembrane region" description="Helical" evidence="2">
    <location>
        <begin position="12"/>
        <end position="34"/>
    </location>
</feature>
<dbReference type="KEGG" id="sand:H3309_10855"/>
<feature type="transmembrane region" description="Helical" evidence="2">
    <location>
        <begin position="108"/>
        <end position="124"/>
    </location>
</feature>
<dbReference type="GO" id="GO:0008643">
    <property type="term" value="P:carbohydrate transport"/>
    <property type="evidence" value="ECO:0007669"/>
    <property type="project" value="InterPro"/>
</dbReference>
<feature type="transmembrane region" description="Helical" evidence="2">
    <location>
        <begin position="242"/>
        <end position="266"/>
    </location>
</feature>
<dbReference type="RefSeq" id="WP_182294732.1">
    <property type="nucleotide sequence ID" value="NZ_CP059851.1"/>
</dbReference>
<dbReference type="PANTHER" id="PTHR11328">
    <property type="entry name" value="MAJOR FACILITATOR SUPERFAMILY DOMAIN-CONTAINING PROTEIN"/>
    <property type="match status" value="1"/>
</dbReference>